<reference evidence="1" key="1">
    <citation type="submission" date="2021-03" db="EMBL/GenBank/DDBJ databases">
        <title>Leucobacter chromiisoli sp. nov., isolated from chromium-containing soil of chemical plant.</title>
        <authorList>
            <person name="Xu Z."/>
        </authorList>
    </citation>
    <scope>NUCLEOTIDE SEQUENCE</scope>
    <source>
        <strain evidence="1">A2</strain>
    </source>
</reference>
<sequence length="89" mass="9918">MMQHNDSFYDWLVKVAARPIVDETRGRVAARARATAPVGEGDYKNGIKETSKMQERYIGLVQATDPKSLIVESKTGNLARALRGSRRGR</sequence>
<dbReference type="EMBL" id="JAGDYL010000019">
    <property type="protein sequence ID" value="MBO1805840.1"/>
    <property type="molecule type" value="Genomic_DNA"/>
</dbReference>
<accession>A0A939LW53</accession>
<dbReference type="RefSeq" id="WP_208046310.1">
    <property type="nucleotide sequence ID" value="NZ_JAGDYL010000019.1"/>
</dbReference>
<evidence type="ECO:0000313" key="1">
    <source>
        <dbReference type="EMBL" id="MBO1805840.1"/>
    </source>
</evidence>
<evidence type="ECO:0000313" key="2">
    <source>
        <dbReference type="Proteomes" id="UP000664398"/>
    </source>
</evidence>
<dbReference type="Proteomes" id="UP000664398">
    <property type="component" value="Unassembled WGS sequence"/>
</dbReference>
<proteinExistence type="predicted"/>
<keyword evidence="2" id="KW-1185">Reference proteome</keyword>
<organism evidence="1 2">
    <name type="scientific">Leucobacter ruminantium</name>
    <dbReference type="NCBI Taxonomy" id="1289170"/>
    <lineage>
        <taxon>Bacteria</taxon>
        <taxon>Bacillati</taxon>
        <taxon>Actinomycetota</taxon>
        <taxon>Actinomycetes</taxon>
        <taxon>Micrococcales</taxon>
        <taxon>Microbacteriaceae</taxon>
        <taxon>Leucobacter</taxon>
    </lineage>
</organism>
<dbReference type="AlphaFoldDB" id="A0A939LW53"/>
<gene>
    <name evidence="1" type="ORF">J4H91_11020</name>
</gene>
<name>A0A939LW53_9MICO</name>
<comment type="caution">
    <text evidence="1">The sequence shown here is derived from an EMBL/GenBank/DDBJ whole genome shotgun (WGS) entry which is preliminary data.</text>
</comment>
<protein>
    <submittedName>
        <fullName evidence="1">Uncharacterized protein</fullName>
    </submittedName>
</protein>